<dbReference type="AlphaFoldDB" id="A0A3P1C2Q8"/>
<protein>
    <recommendedName>
        <fullName evidence="2">DUF6249 domain-containing protein</fullName>
    </recommendedName>
</protein>
<gene>
    <name evidence="3" type="ORF">EHT25_06295</name>
</gene>
<evidence type="ECO:0000313" key="4">
    <source>
        <dbReference type="Proteomes" id="UP000271925"/>
    </source>
</evidence>
<evidence type="ECO:0000313" key="3">
    <source>
        <dbReference type="EMBL" id="RRB07386.1"/>
    </source>
</evidence>
<feature type="domain" description="DUF6249" evidence="2">
    <location>
        <begin position="14"/>
        <end position="107"/>
    </location>
</feature>
<comment type="caution">
    <text evidence="3">The sequence shown here is derived from an EMBL/GenBank/DDBJ whole genome shotgun (WGS) entry which is preliminary data.</text>
</comment>
<keyword evidence="4" id="KW-1185">Reference proteome</keyword>
<evidence type="ECO:0000256" key="1">
    <source>
        <dbReference type="SAM" id="Phobius"/>
    </source>
</evidence>
<keyword evidence="1" id="KW-1133">Transmembrane helix</keyword>
<organism evidence="3 4">
    <name type="scientific">Larkinella rosea</name>
    <dbReference type="NCBI Taxonomy" id="2025312"/>
    <lineage>
        <taxon>Bacteria</taxon>
        <taxon>Pseudomonadati</taxon>
        <taxon>Bacteroidota</taxon>
        <taxon>Cytophagia</taxon>
        <taxon>Cytophagales</taxon>
        <taxon>Spirosomataceae</taxon>
        <taxon>Larkinella</taxon>
    </lineage>
</organism>
<feature type="transmembrane region" description="Helical" evidence="1">
    <location>
        <begin position="88"/>
        <end position="107"/>
    </location>
</feature>
<name>A0A3P1C2Q8_9BACT</name>
<accession>A0A3P1C2Q8</accession>
<dbReference type="Proteomes" id="UP000271925">
    <property type="component" value="Unassembled WGS sequence"/>
</dbReference>
<dbReference type="OrthoDB" id="961545at2"/>
<dbReference type="Pfam" id="PF19762">
    <property type="entry name" value="DUF6249"/>
    <property type="match status" value="1"/>
</dbReference>
<keyword evidence="1" id="KW-0812">Transmembrane</keyword>
<dbReference type="InterPro" id="IPR046216">
    <property type="entry name" value="DUF6249"/>
</dbReference>
<reference evidence="3 4" key="1">
    <citation type="submission" date="2018-11" db="EMBL/GenBank/DDBJ databases">
        <authorList>
            <person name="Zhou Z."/>
            <person name="Wang G."/>
        </authorList>
    </citation>
    <scope>NUCLEOTIDE SEQUENCE [LARGE SCALE GENOMIC DNA]</scope>
    <source>
        <strain evidence="3 4">KCTC52004</strain>
    </source>
</reference>
<feature type="transmembrane region" description="Helical" evidence="1">
    <location>
        <begin position="6"/>
        <end position="24"/>
    </location>
</feature>
<keyword evidence="1" id="KW-0472">Membrane</keyword>
<sequence length="113" mass="12840">MHDQYGVQGAYVTLAIAFGIYLIMKPFTKYLLRRRLMELGQWNEESLRQLEDEESLPTDNLKWGLILLFFGLGLILVAFVPGSYDSSLPYGIVSVTTAIGFLIYYAIIPKQKS</sequence>
<proteinExistence type="predicted"/>
<dbReference type="EMBL" id="RQJO01000007">
    <property type="protein sequence ID" value="RRB07386.1"/>
    <property type="molecule type" value="Genomic_DNA"/>
</dbReference>
<feature type="transmembrane region" description="Helical" evidence="1">
    <location>
        <begin position="63"/>
        <end position="82"/>
    </location>
</feature>
<evidence type="ECO:0000259" key="2">
    <source>
        <dbReference type="Pfam" id="PF19762"/>
    </source>
</evidence>
<dbReference type="RefSeq" id="WP_124872331.1">
    <property type="nucleotide sequence ID" value="NZ_RQJO01000007.1"/>
</dbReference>